<gene>
    <name evidence="2" type="ORF">SAMN04515677_104252</name>
</gene>
<name>A0A1G9P9I8_9FIRM</name>
<dbReference type="InterPro" id="IPR008258">
    <property type="entry name" value="Transglycosylase_SLT_dom_1"/>
</dbReference>
<dbReference type="AlphaFoldDB" id="A0A1G9P9I8"/>
<reference evidence="2 3" key="1">
    <citation type="submission" date="2016-10" db="EMBL/GenBank/DDBJ databases">
        <authorList>
            <person name="de Groot N.N."/>
        </authorList>
    </citation>
    <scope>NUCLEOTIDE SEQUENCE [LARGE SCALE GENOMIC DNA]</scope>
    <source>
        <strain evidence="2 3">DSM 797</strain>
    </source>
</reference>
<keyword evidence="3" id="KW-1185">Reference proteome</keyword>
<dbReference type="EMBL" id="FNGW01000004">
    <property type="protein sequence ID" value="SDL94867.1"/>
    <property type="molecule type" value="Genomic_DNA"/>
</dbReference>
<evidence type="ECO:0000313" key="2">
    <source>
        <dbReference type="EMBL" id="SDL94867.1"/>
    </source>
</evidence>
<dbReference type="InterPro" id="IPR023346">
    <property type="entry name" value="Lysozyme-like_dom_sf"/>
</dbReference>
<accession>A0A1G9P9I8</accession>
<sequence>MIDKLQLLEMTSKLSFGGSNNCSCNNSSNNNAFDMIMISLLKAIAQTNEGTNISYANTNIQNNNSSNNNSNLTLETPNSIQNTNKVQSTNKNQDVNQRIDNAVGIASKKYGVDENLIRAIIKVESNFNPNCVSRAGAKGLMQLMPENCRDLGVKDPLNIEENIDGGTRHIKEYLDKYNGDVEMALMAYNGGPTRMARRGVKSINDIYKMPKETQNYVPKVMKYYKGI</sequence>
<protein>
    <submittedName>
        <fullName evidence="2">Soluble lytic murein transglycosylase</fullName>
    </submittedName>
</protein>
<dbReference type="SUPFAM" id="SSF53955">
    <property type="entry name" value="Lysozyme-like"/>
    <property type="match status" value="1"/>
</dbReference>
<dbReference type="PANTHER" id="PTHR37423:SF2">
    <property type="entry name" value="MEMBRANE-BOUND LYTIC MUREIN TRANSGLYCOSYLASE C"/>
    <property type="match status" value="1"/>
</dbReference>
<evidence type="ECO:0000259" key="1">
    <source>
        <dbReference type="Pfam" id="PF01464"/>
    </source>
</evidence>
<proteinExistence type="predicted"/>
<feature type="domain" description="Transglycosylase SLT" evidence="1">
    <location>
        <begin position="104"/>
        <end position="198"/>
    </location>
</feature>
<organism evidence="2 3">
    <name type="scientific">Romboutsia lituseburensis DSM 797</name>
    <dbReference type="NCBI Taxonomy" id="1121325"/>
    <lineage>
        <taxon>Bacteria</taxon>
        <taxon>Bacillati</taxon>
        <taxon>Bacillota</taxon>
        <taxon>Clostridia</taxon>
        <taxon>Peptostreptococcales</taxon>
        <taxon>Peptostreptococcaceae</taxon>
        <taxon>Romboutsia</taxon>
    </lineage>
</organism>
<dbReference type="Proteomes" id="UP000199068">
    <property type="component" value="Unassembled WGS sequence"/>
</dbReference>
<dbReference type="RefSeq" id="WP_092725613.1">
    <property type="nucleotide sequence ID" value="NZ_FNGW01000004.1"/>
</dbReference>
<evidence type="ECO:0000313" key="3">
    <source>
        <dbReference type="Proteomes" id="UP000199068"/>
    </source>
</evidence>
<dbReference type="Gene3D" id="1.10.530.10">
    <property type="match status" value="1"/>
</dbReference>
<dbReference type="CDD" id="cd00254">
    <property type="entry name" value="LT-like"/>
    <property type="match status" value="1"/>
</dbReference>
<dbReference type="Pfam" id="PF01464">
    <property type="entry name" value="SLT"/>
    <property type="match status" value="1"/>
</dbReference>
<dbReference type="STRING" id="1121325.SAMN04515677_104252"/>
<dbReference type="PANTHER" id="PTHR37423">
    <property type="entry name" value="SOLUBLE LYTIC MUREIN TRANSGLYCOSYLASE-RELATED"/>
    <property type="match status" value="1"/>
</dbReference>